<proteinExistence type="predicted"/>
<evidence type="ECO:0000313" key="2">
    <source>
        <dbReference type="EMBL" id="PIT98545.1"/>
    </source>
</evidence>
<dbReference type="Proteomes" id="UP000230731">
    <property type="component" value="Unassembled WGS sequence"/>
</dbReference>
<evidence type="ECO:0000259" key="1">
    <source>
        <dbReference type="Pfam" id="PF03050"/>
    </source>
</evidence>
<name>A0A2M6X0M7_9BACT</name>
<protein>
    <recommendedName>
        <fullName evidence="1">Transposase IS66 central domain-containing protein</fullName>
    </recommendedName>
</protein>
<gene>
    <name evidence="2" type="ORF">COT71_00210</name>
</gene>
<comment type="caution">
    <text evidence="2">The sequence shown here is derived from an EMBL/GenBank/DDBJ whole genome shotgun (WGS) entry which is preliminary data.</text>
</comment>
<dbReference type="Pfam" id="PF03050">
    <property type="entry name" value="DDE_Tnp_IS66"/>
    <property type="match status" value="1"/>
</dbReference>
<reference evidence="3" key="1">
    <citation type="submission" date="2017-09" db="EMBL/GenBank/DDBJ databases">
        <title>Depth-based differentiation of microbial function through sediment-hosted aquifers and enrichment of novel symbionts in the deep terrestrial subsurface.</title>
        <authorList>
            <person name="Probst A.J."/>
            <person name="Ladd B."/>
            <person name="Jarett J.K."/>
            <person name="Geller-Mcgrath D.E."/>
            <person name="Sieber C.M.K."/>
            <person name="Emerson J.B."/>
            <person name="Anantharaman K."/>
            <person name="Thomas B.C."/>
            <person name="Malmstrom R."/>
            <person name="Stieglmeier M."/>
            <person name="Klingl A."/>
            <person name="Woyke T."/>
            <person name="Ryan C.M."/>
            <person name="Banfield J.F."/>
        </authorList>
    </citation>
    <scope>NUCLEOTIDE SEQUENCE [LARGE SCALE GENOMIC DNA]</scope>
</reference>
<sequence>MHLLRETHLLARDDPDNQERLHLHTELTRMYAAIIRFKAKTWTKQRAHYTETRLANQLQQVENTSWTDKECQRIAKRITKYRRKLLTCIRHPNVLPENNTAERGIWPVVTHRKITSGSRSDKGAQTYQVNKSVMKTSVWRVVTWWLNCARRCTRAPGRQKSPRRQSNNCFAG</sequence>
<dbReference type="EMBL" id="PEZP01000002">
    <property type="protein sequence ID" value="PIT98545.1"/>
    <property type="molecule type" value="Genomic_DNA"/>
</dbReference>
<accession>A0A2M6X0M7</accession>
<evidence type="ECO:0000313" key="3">
    <source>
        <dbReference type="Proteomes" id="UP000230731"/>
    </source>
</evidence>
<feature type="domain" description="Transposase IS66 central" evidence="1">
    <location>
        <begin position="2"/>
        <end position="125"/>
    </location>
</feature>
<dbReference type="AlphaFoldDB" id="A0A2M6X0M7"/>
<organism evidence="2 3">
    <name type="scientific">Candidatus Andersenbacteria bacterium CG10_big_fil_rev_8_21_14_0_10_54_11</name>
    <dbReference type="NCBI Taxonomy" id="1974485"/>
    <lineage>
        <taxon>Bacteria</taxon>
        <taxon>Candidatus Anderseniibacteriota</taxon>
    </lineage>
</organism>
<dbReference type="InterPro" id="IPR004291">
    <property type="entry name" value="Transposase_IS66_central"/>
</dbReference>